<keyword evidence="5" id="KW-0808">Transferase</keyword>
<dbReference type="GO" id="GO:0016020">
    <property type="term" value="C:membrane"/>
    <property type="evidence" value="ECO:0007669"/>
    <property type="project" value="UniProtKB-SubCell"/>
</dbReference>
<feature type="transmembrane region" description="Helical" evidence="8">
    <location>
        <begin position="6"/>
        <end position="29"/>
    </location>
</feature>
<evidence type="ECO:0000313" key="11">
    <source>
        <dbReference type="EMBL" id="TGL33505.1"/>
    </source>
</evidence>
<evidence type="ECO:0000313" key="12">
    <source>
        <dbReference type="Proteomes" id="UP000298125"/>
    </source>
</evidence>
<dbReference type="InterPro" id="IPR036890">
    <property type="entry name" value="HATPase_C_sf"/>
</dbReference>
<comment type="catalytic activity">
    <reaction evidence="1">
        <text>ATP + protein L-histidine = ADP + protein N-phospho-L-histidine.</text>
        <dbReference type="EC" id="2.7.13.3"/>
    </reaction>
</comment>
<dbReference type="PANTHER" id="PTHR43065:SF48">
    <property type="entry name" value="HISTIDINE KINASE"/>
    <property type="match status" value="1"/>
</dbReference>
<evidence type="ECO:0000256" key="7">
    <source>
        <dbReference type="SAM" id="Coils"/>
    </source>
</evidence>
<dbReference type="CDD" id="cd06225">
    <property type="entry name" value="HAMP"/>
    <property type="match status" value="1"/>
</dbReference>
<keyword evidence="6 11" id="KW-0418">Kinase</keyword>
<dbReference type="AlphaFoldDB" id="A0A4V3JN50"/>
<evidence type="ECO:0000259" key="9">
    <source>
        <dbReference type="PROSITE" id="PS50109"/>
    </source>
</evidence>
<dbReference type="SMART" id="SM00304">
    <property type="entry name" value="HAMP"/>
    <property type="match status" value="1"/>
</dbReference>
<evidence type="ECO:0000256" key="6">
    <source>
        <dbReference type="ARBA" id="ARBA00022777"/>
    </source>
</evidence>
<dbReference type="PRINTS" id="PR00344">
    <property type="entry name" value="BCTRLSENSOR"/>
</dbReference>
<feature type="transmembrane region" description="Helical" evidence="8">
    <location>
        <begin position="222"/>
        <end position="246"/>
    </location>
</feature>
<dbReference type="CDD" id="cd00082">
    <property type="entry name" value="HisKA"/>
    <property type="match status" value="1"/>
</dbReference>
<dbReference type="InterPro" id="IPR036097">
    <property type="entry name" value="HisK_dim/P_sf"/>
</dbReference>
<dbReference type="InterPro" id="IPR005467">
    <property type="entry name" value="His_kinase_dom"/>
</dbReference>
<feature type="coiled-coil region" evidence="7">
    <location>
        <begin position="306"/>
        <end position="336"/>
    </location>
</feature>
<sequence>MSLKRLFYLIFSVNIILLMILGVLTIALFKVQSALVESQETRLKSIKLADELRQSSDDLTRFVRTYVVTGNHFYEKIFNEILAIRNGEKPRPENYDRIYWDFIVDPSDQKEEPGTKMSLHDRMIAAGFTKEELSKLNKAQMHSDELVNLETIAKNAMKGLFKDSHGEFTIRKKPNREFAISLMYGIDYHKHKREIMLPIDQFFQLLENRTNAKVKEYENYSIFLLTSMFSVIIVLITSLSFSFIVIREKVSSPINKLILVTHEISNQNWDVPITYESNDEIGKLATAFRILKEKISNLIYDLNHSNSNLSQTNLDLSQALKDLKAAEAQLIHSEKMSTLGQLVAGIAHEINTPLGSIQTAISNLQDAFSYVLTFPTSKLPMRAISIANEMITNHSELKNANLATRERRLLKKNMANLLQKANINNPDHFADLLLDIESNQTLESWISILQESNGENGIEYIYKISRLNGNVKTIQNSVDRASKIVFALKNYSHHNFTGEKQKIQLSENINTVLIIYNSLLKEGIEVIKNFHEVELIEVYPDELSQVWTNLIHNAVQAIEGKGQISIDITQEIGSNFVTVSIRDTGKGIKEEDKEKIFEPFFTTKMRGEGTGLGLGIVKKIIEKHQGEIYFQSEVGFGTTFIVRLPV</sequence>
<evidence type="ECO:0000256" key="1">
    <source>
        <dbReference type="ARBA" id="ARBA00000085"/>
    </source>
</evidence>
<evidence type="ECO:0000259" key="10">
    <source>
        <dbReference type="PROSITE" id="PS50885"/>
    </source>
</evidence>
<dbReference type="SUPFAM" id="SSF47384">
    <property type="entry name" value="Homodimeric domain of signal transducing histidine kinase"/>
    <property type="match status" value="1"/>
</dbReference>
<keyword evidence="7" id="KW-0175">Coiled coil</keyword>
<dbReference type="Pfam" id="PF00512">
    <property type="entry name" value="HisKA"/>
    <property type="match status" value="1"/>
</dbReference>
<dbReference type="PROSITE" id="PS50885">
    <property type="entry name" value="HAMP"/>
    <property type="match status" value="1"/>
</dbReference>
<feature type="domain" description="HAMP" evidence="10">
    <location>
        <begin position="248"/>
        <end position="300"/>
    </location>
</feature>
<dbReference type="Gene3D" id="1.10.287.130">
    <property type="match status" value="1"/>
</dbReference>
<dbReference type="InterPro" id="IPR003660">
    <property type="entry name" value="HAMP_dom"/>
</dbReference>
<keyword evidence="8" id="KW-0812">Transmembrane</keyword>
<dbReference type="EMBL" id="RQGA01000019">
    <property type="protein sequence ID" value="TGL33505.1"/>
    <property type="molecule type" value="Genomic_DNA"/>
</dbReference>
<name>A0A4V3JN50_9LEPT</name>
<dbReference type="OrthoDB" id="312445at2"/>
<evidence type="ECO:0000256" key="4">
    <source>
        <dbReference type="ARBA" id="ARBA00022553"/>
    </source>
</evidence>
<evidence type="ECO:0000256" key="2">
    <source>
        <dbReference type="ARBA" id="ARBA00004370"/>
    </source>
</evidence>
<evidence type="ECO:0000256" key="5">
    <source>
        <dbReference type="ARBA" id="ARBA00022679"/>
    </source>
</evidence>
<gene>
    <name evidence="11" type="ORF">EHQ49_17910</name>
</gene>
<dbReference type="InterPro" id="IPR004358">
    <property type="entry name" value="Sig_transdc_His_kin-like_C"/>
</dbReference>
<dbReference type="SMART" id="SM00387">
    <property type="entry name" value="HATPase_c"/>
    <property type="match status" value="1"/>
</dbReference>
<dbReference type="SUPFAM" id="SSF55874">
    <property type="entry name" value="ATPase domain of HSP90 chaperone/DNA topoisomerase II/histidine kinase"/>
    <property type="match status" value="1"/>
</dbReference>
<keyword evidence="4" id="KW-0597">Phosphoprotein</keyword>
<dbReference type="GO" id="GO:0000155">
    <property type="term" value="F:phosphorelay sensor kinase activity"/>
    <property type="evidence" value="ECO:0007669"/>
    <property type="project" value="InterPro"/>
</dbReference>
<dbReference type="InterPro" id="IPR003661">
    <property type="entry name" value="HisK_dim/P_dom"/>
</dbReference>
<keyword evidence="8" id="KW-0472">Membrane</keyword>
<feature type="domain" description="Histidine kinase" evidence="9">
    <location>
        <begin position="345"/>
        <end position="646"/>
    </location>
</feature>
<comment type="caution">
    <text evidence="11">The sequence shown here is derived from an EMBL/GenBank/DDBJ whole genome shotgun (WGS) entry which is preliminary data.</text>
</comment>
<dbReference type="Pfam" id="PF02518">
    <property type="entry name" value="HATPase_c"/>
    <property type="match status" value="1"/>
</dbReference>
<comment type="subcellular location">
    <subcellularLocation>
        <location evidence="2">Membrane</location>
    </subcellularLocation>
</comment>
<reference evidence="11" key="1">
    <citation type="journal article" date="2019" name="PLoS Negl. Trop. Dis.">
        <title>Revisiting the worldwide diversity of Leptospira species in the environment.</title>
        <authorList>
            <person name="Vincent A.T."/>
            <person name="Schiettekatte O."/>
            <person name="Bourhy P."/>
            <person name="Veyrier F.J."/>
            <person name="Picardeau M."/>
        </authorList>
    </citation>
    <scope>NUCLEOTIDE SEQUENCE [LARGE SCALE GENOMIC DNA]</scope>
    <source>
        <strain evidence="11">201702692</strain>
    </source>
</reference>
<proteinExistence type="predicted"/>
<dbReference type="RefSeq" id="WP_135581262.1">
    <property type="nucleotide sequence ID" value="NZ_RQGA01000019.1"/>
</dbReference>
<keyword evidence="12" id="KW-1185">Reference proteome</keyword>
<dbReference type="Proteomes" id="UP000298125">
    <property type="component" value="Unassembled WGS sequence"/>
</dbReference>
<organism evidence="11 12">
    <name type="scientific">Leptospira perdikensis</name>
    <dbReference type="NCBI Taxonomy" id="2484948"/>
    <lineage>
        <taxon>Bacteria</taxon>
        <taxon>Pseudomonadati</taxon>
        <taxon>Spirochaetota</taxon>
        <taxon>Spirochaetia</taxon>
        <taxon>Leptospirales</taxon>
        <taxon>Leptospiraceae</taxon>
        <taxon>Leptospira</taxon>
    </lineage>
</organism>
<dbReference type="Gene3D" id="3.30.565.10">
    <property type="entry name" value="Histidine kinase-like ATPase, C-terminal domain"/>
    <property type="match status" value="1"/>
</dbReference>
<dbReference type="PROSITE" id="PS50109">
    <property type="entry name" value="HIS_KIN"/>
    <property type="match status" value="1"/>
</dbReference>
<evidence type="ECO:0000256" key="3">
    <source>
        <dbReference type="ARBA" id="ARBA00012438"/>
    </source>
</evidence>
<dbReference type="InterPro" id="IPR003594">
    <property type="entry name" value="HATPase_dom"/>
</dbReference>
<dbReference type="EC" id="2.7.13.3" evidence="3"/>
<dbReference type="Pfam" id="PF00672">
    <property type="entry name" value="HAMP"/>
    <property type="match status" value="1"/>
</dbReference>
<dbReference type="Gene3D" id="6.10.340.10">
    <property type="match status" value="1"/>
</dbReference>
<accession>A0A4V3JN50</accession>
<keyword evidence="8" id="KW-1133">Transmembrane helix</keyword>
<dbReference type="PANTHER" id="PTHR43065">
    <property type="entry name" value="SENSOR HISTIDINE KINASE"/>
    <property type="match status" value="1"/>
</dbReference>
<dbReference type="SUPFAM" id="SSF158472">
    <property type="entry name" value="HAMP domain-like"/>
    <property type="match status" value="1"/>
</dbReference>
<protein>
    <recommendedName>
        <fullName evidence="3">histidine kinase</fullName>
        <ecNumber evidence="3">2.7.13.3</ecNumber>
    </recommendedName>
</protein>
<evidence type="ECO:0000256" key="8">
    <source>
        <dbReference type="SAM" id="Phobius"/>
    </source>
</evidence>